<proteinExistence type="predicted"/>
<accession>A0A0B7N3C1</accession>
<reference evidence="1 2" key="1">
    <citation type="submission" date="2014-09" db="EMBL/GenBank/DDBJ databases">
        <authorList>
            <person name="Ellenberger Sabrina"/>
        </authorList>
    </citation>
    <scope>NUCLEOTIDE SEQUENCE [LARGE SCALE GENOMIC DNA]</scope>
    <source>
        <strain evidence="1 2">CBS 412.66</strain>
    </source>
</reference>
<organism evidence="1 2">
    <name type="scientific">Parasitella parasitica</name>
    <dbReference type="NCBI Taxonomy" id="35722"/>
    <lineage>
        <taxon>Eukaryota</taxon>
        <taxon>Fungi</taxon>
        <taxon>Fungi incertae sedis</taxon>
        <taxon>Mucoromycota</taxon>
        <taxon>Mucoromycotina</taxon>
        <taxon>Mucoromycetes</taxon>
        <taxon>Mucorales</taxon>
        <taxon>Mucorineae</taxon>
        <taxon>Mucoraceae</taxon>
        <taxon>Parasitella</taxon>
    </lineage>
</organism>
<dbReference type="AlphaFoldDB" id="A0A0B7N3C1"/>
<keyword evidence="2" id="KW-1185">Reference proteome</keyword>
<sequence>MVPPASAGSLAPFFFLFEHTLQGEVYFLAFVEMIKRHVTAAHDKSNPVVYKSQSRIQQLATGNERPIDYKYAVIKVDNNLLQIGLMQFLDDELDFSVIGNYDVF</sequence>
<dbReference type="EMBL" id="LN728377">
    <property type="protein sequence ID" value="CEP12801.1"/>
    <property type="molecule type" value="Genomic_DNA"/>
</dbReference>
<evidence type="ECO:0000313" key="2">
    <source>
        <dbReference type="Proteomes" id="UP000054107"/>
    </source>
</evidence>
<name>A0A0B7N3C1_9FUNG</name>
<gene>
    <name evidence="1" type="primary">PARPA_06788.1 scaffold 23853</name>
</gene>
<evidence type="ECO:0000313" key="1">
    <source>
        <dbReference type="EMBL" id="CEP12801.1"/>
    </source>
</evidence>
<dbReference type="Proteomes" id="UP000054107">
    <property type="component" value="Unassembled WGS sequence"/>
</dbReference>
<protein>
    <submittedName>
        <fullName evidence="1">Uncharacterized protein</fullName>
    </submittedName>
</protein>